<feature type="transmembrane region" description="Helical" evidence="2">
    <location>
        <begin position="123"/>
        <end position="140"/>
    </location>
</feature>
<feature type="transmembrane region" description="Helical" evidence="2">
    <location>
        <begin position="337"/>
        <end position="354"/>
    </location>
</feature>
<feature type="transmembrane region" description="Helical" evidence="2">
    <location>
        <begin position="90"/>
        <end position="111"/>
    </location>
</feature>
<evidence type="ECO:0000313" key="3">
    <source>
        <dbReference type="EMBL" id="KAF8820241.1"/>
    </source>
</evidence>
<feature type="transmembrane region" description="Helical" evidence="2">
    <location>
        <begin position="306"/>
        <end position="325"/>
    </location>
</feature>
<keyword evidence="2" id="KW-1133">Transmembrane helix</keyword>
<feature type="transmembrane region" description="Helical" evidence="2">
    <location>
        <begin position="275"/>
        <end position="299"/>
    </location>
</feature>
<evidence type="ECO:0000313" key="4">
    <source>
        <dbReference type="Proteomes" id="UP000823046"/>
    </source>
</evidence>
<feature type="region of interest" description="Disordered" evidence="1">
    <location>
        <begin position="1"/>
        <end position="22"/>
    </location>
</feature>
<organism evidence="3 4">
    <name type="scientific">Cardiosporidium cionae</name>
    <dbReference type="NCBI Taxonomy" id="476202"/>
    <lineage>
        <taxon>Eukaryota</taxon>
        <taxon>Sar</taxon>
        <taxon>Alveolata</taxon>
        <taxon>Apicomplexa</taxon>
        <taxon>Aconoidasida</taxon>
        <taxon>Nephromycida</taxon>
        <taxon>Cardiosporidium</taxon>
    </lineage>
</organism>
<sequence>MASAPAQSFSSHGTSTLQEGNTSRRGLFSAPLFETLLSNESGHVVLCNRFYLPSYFRELLLLVAIFVLVSIFTSFWSLQLFSSGWNTPVFVSSLQSVFALIFHLVSMVYFFKIPLQIRMDVGTLPIALPMFVSYVFMVTFNRSSLSFDHLSSRMACSFSMIFNTSLSYYVLNLVIPCSAILACSLICIGLFLEAFDSEIVTIKGTLTGILSSLSMAIFAITAKNITEFREYDFTALLTNCLTFSVIFLFPLSIYFEGTATFSILPWNPFVQTWSFFIVWGNLMLSGITSYISTVVSIVLIKLTTPLNFAILGIFSYHIQSLLQSLLSNQQMGWEDKAGFILTLCGFCWFWGMKYKEFASDFKYIKLETSAERTLSEPREGTPEFCSEGGAPVTSSTESCGAEEDINLSCKLTVGG</sequence>
<gene>
    <name evidence="3" type="ORF">IE077_003379</name>
</gene>
<proteinExistence type="predicted"/>
<accession>A0ABQ7J8C5</accession>
<reference evidence="3 4" key="1">
    <citation type="journal article" date="2020" name="bioRxiv">
        <title>Metabolic contributions of an alphaproteobacterial endosymbiont in the apicomplexan Cardiosporidium cionae.</title>
        <authorList>
            <person name="Hunter E.S."/>
            <person name="Paight C.J."/>
            <person name="Lane C.E."/>
        </authorList>
    </citation>
    <scope>NUCLEOTIDE SEQUENCE [LARGE SCALE GENOMIC DNA]</scope>
    <source>
        <strain evidence="3">ESH_2018</strain>
    </source>
</reference>
<dbReference type="InterPro" id="IPR037185">
    <property type="entry name" value="EmrE-like"/>
</dbReference>
<feature type="transmembrane region" description="Helical" evidence="2">
    <location>
        <begin position="233"/>
        <end position="255"/>
    </location>
</feature>
<evidence type="ECO:0000256" key="1">
    <source>
        <dbReference type="SAM" id="MobiDB-lite"/>
    </source>
</evidence>
<feature type="transmembrane region" description="Helical" evidence="2">
    <location>
        <begin position="59"/>
        <end position="78"/>
    </location>
</feature>
<evidence type="ECO:0000256" key="2">
    <source>
        <dbReference type="SAM" id="Phobius"/>
    </source>
</evidence>
<protein>
    <recommendedName>
        <fullName evidence="5">Sugar phosphate transporter domain-containing protein</fullName>
    </recommendedName>
</protein>
<keyword evidence="4" id="KW-1185">Reference proteome</keyword>
<dbReference type="EMBL" id="JADAQX010000438">
    <property type="protein sequence ID" value="KAF8820241.1"/>
    <property type="molecule type" value="Genomic_DNA"/>
</dbReference>
<keyword evidence="2" id="KW-0812">Transmembrane</keyword>
<dbReference type="Proteomes" id="UP000823046">
    <property type="component" value="Unassembled WGS sequence"/>
</dbReference>
<comment type="caution">
    <text evidence="3">The sequence shown here is derived from an EMBL/GenBank/DDBJ whole genome shotgun (WGS) entry which is preliminary data.</text>
</comment>
<name>A0ABQ7J8C5_9APIC</name>
<dbReference type="SUPFAM" id="SSF103481">
    <property type="entry name" value="Multidrug resistance efflux transporter EmrE"/>
    <property type="match status" value="1"/>
</dbReference>
<keyword evidence="2" id="KW-0472">Membrane</keyword>
<feature type="transmembrane region" description="Helical" evidence="2">
    <location>
        <begin position="201"/>
        <end position="221"/>
    </location>
</feature>
<evidence type="ECO:0008006" key="5">
    <source>
        <dbReference type="Google" id="ProtNLM"/>
    </source>
</evidence>